<gene>
    <name evidence="1" type="ORF">CCUR1050_LOCUS21859</name>
</gene>
<protein>
    <submittedName>
        <fullName evidence="1">Uncharacterized protein</fullName>
    </submittedName>
</protein>
<accession>A0A7S0MMG8</accession>
<evidence type="ECO:0000313" key="1">
    <source>
        <dbReference type="EMBL" id="CAD8644174.1"/>
    </source>
</evidence>
<dbReference type="EMBL" id="HBEZ01039701">
    <property type="protein sequence ID" value="CAD8644174.1"/>
    <property type="molecule type" value="Transcribed_RNA"/>
</dbReference>
<name>A0A7S0MMG8_9CRYP</name>
<dbReference type="AlphaFoldDB" id="A0A7S0MMG8"/>
<proteinExistence type="predicted"/>
<reference evidence="1" key="1">
    <citation type="submission" date="2021-01" db="EMBL/GenBank/DDBJ databases">
        <authorList>
            <person name="Corre E."/>
            <person name="Pelletier E."/>
            <person name="Niang G."/>
            <person name="Scheremetjew M."/>
            <person name="Finn R."/>
            <person name="Kale V."/>
            <person name="Holt S."/>
            <person name="Cochrane G."/>
            <person name="Meng A."/>
            <person name="Brown T."/>
            <person name="Cohen L."/>
        </authorList>
    </citation>
    <scope>NUCLEOTIDE SEQUENCE</scope>
    <source>
        <strain evidence="1">CCAP979/52</strain>
    </source>
</reference>
<organism evidence="1">
    <name type="scientific">Cryptomonas curvata</name>
    <dbReference type="NCBI Taxonomy" id="233186"/>
    <lineage>
        <taxon>Eukaryota</taxon>
        <taxon>Cryptophyceae</taxon>
        <taxon>Cryptomonadales</taxon>
        <taxon>Cryptomonadaceae</taxon>
        <taxon>Cryptomonas</taxon>
    </lineage>
</organism>
<sequence>MNYHFMNAGMAKTRKKRINRHKIADLINFHRKQTENHVAPKFFTHPSIKACRTRTILTEFQAVEIFRINLANEDQKSKGDRGLPAAEVARYFDVSEKAIRDIWNGRTWST</sequence>